<accession>A0A9W4TPN6</accession>
<keyword evidence="4" id="KW-1185">Reference proteome</keyword>
<organism evidence="1 3">
    <name type="scientific">Commensalibacter communis</name>
    <dbReference type="NCBI Taxonomy" id="2972786"/>
    <lineage>
        <taxon>Bacteria</taxon>
        <taxon>Pseudomonadati</taxon>
        <taxon>Pseudomonadota</taxon>
        <taxon>Alphaproteobacteria</taxon>
        <taxon>Acetobacterales</taxon>
        <taxon>Acetobacteraceae</taxon>
    </lineage>
</organism>
<dbReference type="RefSeq" id="WP_271790803.1">
    <property type="nucleotide sequence ID" value="NZ_CAMXCL010000002.1"/>
</dbReference>
<protein>
    <submittedName>
        <fullName evidence="1">Uncharacterized protein</fullName>
    </submittedName>
</protein>
<gene>
    <name evidence="2" type="ORF">R53529_LOCUS2404</name>
    <name evidence="1" type="ORF">R53530_LOCUS2411</name>
</gene>
<dbReference type="Proteomes" id="UP001154259">
    <property type="component" value="Unassembled WGS sequence"/>
</dbReference>
<comment type="caution">
    <text evidence="1">The sequence shown here is derived from an EMBL/GenBank/DDBJ whole genome shotgun (WGS) entry which is preliminary data.</text>
</comment>
<evidence type="ECO:0000313" key="1">
    <source>
        <dbReference type="EMBL" id="CAI3960504.1"/>
    </source>
</evidence>
<dbReference type="Proteomes" id="UP001154255">
    <property type="component" value="Unassembled WGS sequence"/>
</dbReference>
<name>A0A9W4TPN6_9PROT</name>
<proteinExistence type="predicted"/>
<evidence type="ECO:0000313" key="2">
    <source>
        <dbReference type="EMBL" id="CAI3961915.1"/>
    </source>
</evidence>
<evidence type="ECO:0000313" key="3">
    <source>
        <dbReference type="Proteomes" id="UP001154255"/>
    </source>
</evidence>
<sequence>MTKIENNGQIVKKEVFKLTLEYPIHIINLENLSQNAIMLAKELVFLVGMGRTSVALGNKQLKEINLIEYDYFYTKHVARATDYIFTLESLRKAAQELEEKGYLTRDTDGTLAFAQKEAA</sequence>
<reference evidence="1" key="1">
    <citation type="submission" date="2022-10" db="EMBL/GenBank/DDBJ databases">
        <authorList>
            <person name="Botero Cardona J."/>
        </authorList>
    </citation>
    <scope>NUCLEOTIDE SEQUENCE</scope>
    <source>
        <strain evidence="1">LMG 31819</strain>
        <strain evidence="2">R-53529</strain>
    </source>
</reference>
<dbReference type="EMBL" id="CAMXCS010000020">
    <property type="protein sequence ID" value="CAI3961915.1"/>
    <property type="molecule type" value="Genomic_DNA"/>
</dbReference>
<dbReference type="EMBL" id="CAMXCM010000020">
    <property type="protein sequence ID" value="CAI3960504.1"/>
    <property type="molecule type" value="Genomic_DNA"/>
</dbReference>
<dbReference type="AlphaFoldDB" id="A0A9W4TPN6"/>
<evidence type="ECO:0000313" key="4">
    <source>
        <dbReference type="Proteomes" id="UP001154259"/>
    </source>
</evidence>